<organism evidence="1 2">
    <name type="scientific">Babesia bovis</name>
    <dbReference type="NCBI Taxonomy" id="5865"/>
    <lineage>
        <taxon>Eukaryota</taxon>
        <taxon>Sar</taxon>
        <taxon>Alveolata</taxon>
        <taxon>Apicomplexa</taxon>
        <taxon>Aconoidasida</taxon>
        <taxon>Piroplasmida</taxon>
        <taxon>Babesiidae</taxon>
        <taxon>Babesia</taxon>
    </lineage>
</organism>
<dbReference type="VEuPathDB" id="PiroplasmaDB:BBOV_V000440"/>
<dbReference type="InParanoid" id="A7AXH1"/>
<accession>A7AXH1</accession>
<name>A7AXH1_BABBO</name>
<evidence type="ECO:0000313" key="2">
    <source>
        <dbReference type="Proteomes" id="UP000002173"/>
    </source>
</evidence>
<dbReference type="EMBL" id="AAXT01000007">
    <property type="protein sequence ID" value="EDO05094.1"/>
    <property type="molecule type" value="Genomic_DNA"/>
</dbReference>
<evidence type="ECO:0000313" key="1">
    <source>
        <dbReference type="EMBL" id="EDO05094.1"/>
    </source>
</evidence>
<keyword evidence="2" id="KW-1185">Reference proteome</keyword>
<protein>
    <recommendedName>
        <fullName evidence="3">Ribosomal protein L4</fullName>
    </recommendedName>
</protein>
<comment type="caution">
    <text evidence="1">The sequence shown here is derived from an EMBL/GenBank/DDBJ whole genome shotgun (WGS) entry which is preliminary data.</text>
</comment>
<reference evidence="2" key="2">
    <citation type="journal article" date="2020" name="Data Brief">
        <title>Transcriptome dataset of Babesia bovis life stages within vertebrate and invertebrate hosts.</title>
        <authorList>
            <person name="Ueti M.W."/>
            <person name="Johnson W.C."/>
            <person name="Kappmeyer L.S."/>
            <person name="Herndon D.R."/>
            <person name="Mousel M.R."/>
            <person name="Reif K.E."/>
            <person name="Taus N.S."/>
            <person name="Ifeonu O.O."/>
            <person name="Silva J.C."/>
            <person name="Suarez C.E."/>
            <person name="Brayton K.A."/>
        </authorList>
    </citation>
    <scope>NUCLEOTIDE SEQUENCE [LARGE SCALE GENOMIC DNA]</scope>
</reference>
<dbReference type="AlphaFoldDB" id="A7AXH1"/>
<gene>
    <name evidence="1" type="ORF">BBOV_V000440</name>
</gene>
<sequence length="173" mass="20911">MNSLLLNINFYFNINLLKFSNYNIIIKNLYKYGKSYKHMLTYLKKILKTKIFNLKNKYNRTKSKNKYSKTYYPSSHNVKKGLAWVGLRNLKLNTYSKLCVKLLLPSLFNSRSNIIIHNLEYVKFLYCITSLNKHRYYKTILQNLKYYNYILNYNSNKQTITKSLQYNNINIIY</sequence>
<evidence type="ECO:0008006" key="3">
    <source>
        <dbReference type="Google" id="ProtNLM"/>
    </source>
</evidence>
<proteinExistence type="predicted"/>
<dbReference type="Proteomes" id="UP000002173">
    <property type="component" value="Unassembled WGS sequence"/>
</dbReference>
<dbReference type="OMA" id="CFNIFIN"/>
<reference evidence="2" key="3">
    <citation type="journal article" date="2021" name="Int. J. Parasitol.">
        <title>Comparative analysis of gene expression between Babesia bovis blood stages and kinetes allowed by improved genome annotation.</title>
        <authorList>
            <person name="Ueti M.W."/>
            <person name="Johnson W.C."/>
            <person name="Kappmeyer L.S."/>
            <person name="Herndon D.R."/>
            <person name="Mousel M.R."/>
            <person name="Reif K.E."/>
            <person name="Taus N.S."/>
            <person name="Ifeonu O.O."/>
            <person name="Silva J.C."/>
            <person name="Suarez C.E."/>
            <person name="Brayton K.A."/>
        </authorList>
    </citation>
    <scope>NUCLEOTIDE SEQUENCE [LARGE SCALE GENOMIC DNA]</scope>
</reference>
<reference evidence="1 2" key="1">
    <citation type="journal article" date="2007" name="PLoS Pathog.">
        <title>Genome sequence of Babesia bovis and comparative analysis of apicomplexan hemoprotozoa.</title>
        <authorList>
            <person name="Brayton K.A."/>
            <person name="Lau A.O.T."/>
            <person name="Herndon D.R."/>
            <person name="Hannick L."/>
            <person name="Kappmeyer L.S."/>
            <person name="Berens S.J."/>
            <person name="Bidwell S.L."/>
            <person name="Brown W.C."/>
            <person name="Crabtree J."/>
            <person name="Fadrosh D."/>
            <person name="Feldblum T."/>
            <person name="Forberger H.A."/>
            <person name="Haas B.J."/>
            <person name="Howell J.M."/>
            <person name="Khouri H."/>
            <person name="Koo H."/>
            <person name="Mann D.J."/>
            <person name="Norimine J."/>
            <person name="Paulsen I.T."/>
            <person name="Radune D."/>
            <person name="Ren Q."/>
            <person name="Smith R.K. Jr."/>
            <person name="Suarez C.E."/>
            <person name="White O."/>
            <person name="Wortman J.R."/>
            <person name="Knowles D.P. Jr."/>
            <person name="McElwain T.F."/>
            <person name="Nene V.M."/>
        </authorList>
    </citation>
    <scope>NUCLEOTIDE SEQUENCE [LARGE SCALE GENOMIC DNA]</scope>
    <source>
        <strain evidence="1">T2Bo</strain>
    </source>
</reference>